<organism evidence="3 4">
    <name type="scientific">Linnemannia gamsii</name>
    <dbReference type="NCBI Taxonomy" id="64522"/>
    <lineage>
        <taxon>Eukaryota</taxon>
        <taxon>Fungi</taxon>
        <taxon>Fungi incertae sedis</taxon>
        <taxon>Mucoromycota</taxon>
        <taxon>Mortierellomycotina</taxon>
        <taxon>Mortierellomycetes</taxon>
        <taxon>Mortierellales</taxon>
        <taxon>Mortierellaceae</taxon>
        <taxon>Linnemannia</taxon>
    </lineage>
</organism>
<feature type="transmembrane region" description="Helical" evidence="2">
    <location>
        <begin position="352"/>
        <end position="373"/>
    </location>
</feature>
<dbReference type="InterPro" id="IPR015915">
    <property type="entry name" value="Kelch-typ_b-propeller"/>
</dbReference>
<dbReference type="Pfam" id="PF24681">
    <property type="entry name" value="Kelch_KLHDC2_KLHL20_DRC7"/>
    <property type="match status" value="1"/>
</dbReference>
<reference evidence="3 4" key="1">
    <citation type="journal article" date="2020" name="Fungal Divers.">
        <title>Resolving the Mortierellaceae phylogeny through synthesis of multi-gene phylogenetics and phylogenomics.</title>
        <authorList>
            <person name="Vandepol N."/>
            <person name="Liber J."/>
            <person name="Desiro A."/>
            <person name="Na H."/>
            <person name="Kennedy M."/>
            <person name="Barry K."/>
            <person name="Grigoriev I.V."/>
            <person name="Miller A.N."/>
            <person name="O'Donnell K."/>
            <person name="Stajich J.E."/>
            <person name="Bonito G."/>
        </authorList>
    </citation>
    <scope>NUCLEOTIDE SEQUENCE [LARGE SCALE GENOMIC DNA]</scope>
    <source>
        <strain evidence="3 4">AD045</strain>
    </source>
</reference>
<feature type="compositionally biased region" description="Basic and acidic residues" evidence="1">
    <location>
        <begin position="388"/>
        <end position="398"/>
    </location>
</feature>
<evidence type="ECO:0000256" key="1">
    <source>
        <dbReference type="SAM" id="MobiDB-lite"/>
    </source>
</evidence>
<protein>
    <recommendedName>
        <fullName evidence="5">Kelch repeat protein</fullName>
    </recommendedName>
</protein>
<evidence type="ECO:0000313" key="4">
    <source>
        <dbReference type="Proteomes" id="UP001194696"/>
    </source>
</evidence>
<feature type="region of interest" description="Disordered" evidence="1">
    <location>
        <begin position="426"/>
        <end position="475"/>
    </location>
</feature>
<keyword evidence="2" id="KW-0812">Transmembrane</keyword>
<dbReference type="SUPFAM" id="SSF50965">
    <property type="entry name" value="Galactose oxidase, central domain"/>
    <property type="match status" value="1"/>
</dbReference>
<proteinExistence type="predicted"/>
<feature type="compositionally biased region" description="Polar residues" evidence="1">
    <location>
        <begin position="454"/>
        <end position="475"/>
    </location>
</feature>
<evidence type="ECO:0000313" key="3">
    <source>
        <dbReference type="EMBL" id="KAG0291584.1"/>
    </source>
</evidence>
<keyword evidence="4" id="KW-1185">Reference proteome</keyword>
<dbReference type="EMBL" id="JAAAIM010000234">
    <property type="protein sequence ID" value="KAG0291584.1"/>
    <property type="molecule type" value="Genomic_DNA"/>
</dbReference>
<sequence length="563" mass="61167">MGYTTIDESTFYIIGGIRYTDTSGKTSGVSQFYSLDLTQSGWETSSPPWKALTFPTQLEAPTTSRSAALPISVSPDRRTFTVWSFTDPRYFVNHDIGSTTWGSAVNFTMGTTGGGIQALTDLTTSNVYFLGPTIPDSAGYAGDMWVYNASAGLVYKQMPGGAELFYSGIWSQVRKTFIFFANFATRSRSTNDSYFREYSPSVDKWTYMTMFESSPSIRYKSCMASAYNGTRILLYGGNTVDGQSVATLDILDLPTMKWSKGPDAPEGRSEMACSVSGDNFIVFGGQAVQVFSRYNPTPGLGVSATPLIYNIYTGKWTQTYTRGFHPDSTFTPDSEAPGKDEGGKGEGATNGAVIGGGIAGAVVVIGVIVFIIIRRRRQRGRQQLTGAKEPEATSHHGQDPVLPALMDNPHSVPVTLDELSQAVVPSEPQMSNNNNNNSNDDDLKVVHVYGPQGIPNSPHSQPISSTNPQDYHAQTSHQDPAFAITATTTPVQQDPRATHTNNRSSTNPQYDPTVAGTLISSTERAPQGIAVEAETTAPSYQNLQDQIDWLKAELIRQQHTKSQ</sequence>
<feature type="compositionally biased region" description="Polar residues" evidence="1">
    <location>
        <begin position="498"/>
        <end position="510"/>
    </location>
</feature>
<dbReference type="Proteomes" id="UP001194696">
    <property type="component" value="Unassembled WGS sequence"/>
</dbReference>
<feature type="region of interest" description="Disordered" evidence="1">
    <location>
        <begin position="488"/>
        <end position="512"/>
    </location>
</feature>
<accession>A0ABQ7K5J8</accession>
<gene>
    <name evidence="3" type="ORF">BGZ96_005052</name>
</gene>
<name>A0ABQ7K5J8_9FUNG</name>
<evidence type="ECO:0008006" key="5">
    <source>
        <dbReference type="Google" id="ProtNLM"/>
    </source>
</evidence>
<feature type="region of interest" description="Disordered" evidence="1">
    <location>
        <begin position="382"/>
        <end position="411"/>
    </location>
</feature>
<dbReference type="Gene3D" id="2.120.10.80">
    <property type="entry name" value="Kelch-type beta propeller"/>
    <property type="match status" value="1"/>
</dbReference>
<keyword evidence="2" id="KW-0472">Membrane</keyword>
<evidence type="ECO:0000256" key="2">
    <source>
        <dbReference type="SAM" id="Phobius"/>
    </source>
</evidence>
<dbReference type="InterPro" id="IPR011043">
    <property type="entry name" value="Gal_Oxase/kelch_b-propeller"/>
</dbReference>
<keyword evidence="2" id="KW-1133">Transmembrane helix</keyword>
<comment type="caution">
    <text evidence="3">The sequence shown here is derived from an EMBL/GenBank/DDBJ whole genome shotgun (WGS) entry which is preliminary data.</text>
</comment>
<feature type="region of interest" description="Disordered" evidence="1">
    <location>
        <begin position="324"/>
        <end position="347"/>
    </location>
</feature>